<dbReference type="PANTHER" id="PTHR24394:SF48">
    <property type="entry name" value="ZINC FINGER PROTEIN 771"/>
    <property type="match status" value="1"/>
</dbReference>
<dbReference type="SMART" id="SM00868">
    <property type="entry name" value="zf-AD"/>
    <property type="match status" value="1"/>
</dbReference>
<feature type="domain" description="C2H2-type" evidence="14">
    <location>
        <begin position="282"/>
        <end position="309"/>
    </location>
</feature>
<keyword evidence="6 12" id="KW-0862">Zinc</keyword>
<dbReference type="FunFam" id="3.30.160.60:FF:000358">
    <property type="entry name" value="zinc finger protein 24"/>
    <property type="match status" value="1"/>
</dbReference>
<dbReference type="STRING" id="105785.A0A2J7QPQ5"/>
<feature type="region of interest" description="Disordered" evidence="13">
    <location>
        <begin position="174"/>
        <end position="231"/>
    </location>
</feature>
<dbReference type="Gene3D" id="3.40.1800.20">
    <property type="match status" value="1"/>
</dbReference>
<evidence type="ECO:0000256" key="6">
    <source>
        <dbReference type="ARBA" id="ARBA00022833"/>
    </source>
</evidence>
<dbReference type="OrthoDB" id="8188338at2759"/>
<evidence type="ECO:0000259" key="15">
    <source>
        <dbReference type="PROSITE" id="PS51915"/>
    </source>
</evidence>
<evidence type="ECO:0000256" key="12">
    <source>
        <dbReference type="PROSITE-ProRule" id="PRU01263"/>
    </source>
</evidence>
<sequence>MVVNFANMCRLCMGEKDSLLPLFDEDGALPDRIMTLVPVLKMFAGDGLPSQVCERCIHRVNESFNFKLQCESSDATLRQFTRSQGMEPSTVGTADYCWTFTEVKVEVNEETTAEENSIDVASTEEQRLAGEVGFLPGNESLWSNLPAETTSSGCSGDMEMHVPVMAKFKIESEKPSTGRKFEKNAAEGQKLHPNSEVRETDRWQEDMQNGKVRKQSAVQSGNGGTDEGASQSWLVRNKTNSSNDSCLQEEKCVSNVIPQDILIKAVDRLQTEPKPEVDRKRFLCHDCGKIFTLKHQLQGHLRTHTGEKPYCCSVCGETFGFGSCLRKHMRIHTLEKPYLCTVCGRSFSRGDTLTKHMRGHTGEKPYHCSVCGNNFGRRSTLINHMRAHMGEKRYLCTECGWRCVQSYDLTKHMRCHSGEKHVRCKVGNRGLTFA</sequence>
<comment type="similarity">
    <text evidence="2">Belongs to the krueppel C2H2-type zinc-finger protein family.</text>
</comment>
<dbReference type="Proteomes" id="UP000235965">
    <property type="component" value="Unassembled WGS sequence"/>
</dbReference>
<feature type="binding site" evidence="12">
    <location>
        <position position="53"/>
    </location>
    <ligand>
        <name>Zn(2+)</name>
        <dbReference type="ChEBI" id="CHEBI:29105"/>
    </ligand>
</feature>
<dbReference type="PROSITE" id="PS50157">
    <property type="entry name" value="ZINC_FINGER_C2H2_2"/>
    <property type="match status" value="5"/>
</dbReference>
<dbReference type="PANTHER" id="PTHR24394">
    <property type="entry name" value="ZINC FINGER PROTEIN"/>
    <property type="match status" value="1"/>
</dbReference>
<feature type="binding site" evidence="12">
    <location>
        <position position="12"/>
    </location>
    <ligand>
        <name>Zn(2+)</name>
        <dbReference type="ChEBI" id="CHEBI:29105"/>
    </ligand>
</feature>
<feature type="domain" description="C2H2-type" evidence="14">
    <location>
        <begin position="338"/>
        <end position="365"/>
    </location>
</feature>
<evidence type="ECO:0000259" key="14">
    <source>
        <dbReference type="PROSITE" id="PS50157"/>
    </source>
</evidence>
<dbReference type="GO" id="GO:0005634">
    <property type="term" value="C:nucleus"/>
    <property type="evidence" value="ECO:0007669"/>
    <property type="project" value="UniProtKB-SubCell"/>
</dbReference>
<evidence type="ECO:0000313" key="16">
    <source>
        <dbReference type="EMBL" id="PNF30567.1"/>
    </source>
</evidence>
<dbReference type="SUPFAM" id="SSF57667">
    <property type="entry name" value="beta-beta-alpha zinc fingers"/>
    <property type="match status" value="3"/>
</dbReference>
<keyword evidence="17" id="KW-1185">Reference proteome</keyword>
<evidence type="ECO:0000256" key="7">
    <source>
        <dbReference type="ARBA" id="ARBA00023015"/>
    </source>
</evidence>
<dbReference type="EMBL" id="NEVH01012088">
    <property type="protein sequence ID" value="PNF30567.1"/>
    <property type="molecule type" value="Genomic_DNA"/>
</dbReference>
<evidence type="ECO:0000256" key="3">
    <source>
        <dbReference type="ARBA" id="ARBA00022723"/>
    </source>
</evidence>
<feature type="binding site" evidence="12">
    <location>
        <position position="9"/>
    </location>
    <ligand>
        <name>Zn(2+)</name>
        <dbReference type="ChEBI" id="CHEBI:29105"/>
    </ligand>
</feature>
<evidence type="ECO:0000256" key="4">
    <source>
        <dbReference type="ARBA" id="ARBA00022737"/>
    </source>
</evidence>
<dbReference type="FunFam" id="3.30.160.60:FF:001506">
    <property type="entry name" value="Zinc finger protein"/>
    <property type="match status" value="1"/>
</dbReference>
<dbReference type="InParanoid" id="A0A2J7QPQ5"/>
<dbReference type="FunFam" id="3.30.160.60:FF:000100">
    <property type="entry name" value="Zinc finger 45-like"/>
    <property type="match status" value="1"/>
</dbReference>
<dbReference type="PROSITE" id="PS00028">
    <property type="entry name" value="ZINC_FINGER_C2H2_1"/>
    <property type="match status" value="6"/>
</dbReference>
<dbReference type="GO" id="GO:0000981">
    <property type="term" value="F:DNA-binding transcription factor activity, RNA polymerase II-specific"/>
    <property type="evidence" value="ECO:0007669"/>
    <property type="project" value="TreeGrafter"/>
</dbReference>
<evidence type="ECO:0000256" key="13">
    <source>
        <dbReference type="SAM" id="MobiDB-lite"/>
    </source>
</evidence>
<feature type="domain" description="C2H2-type" evidence="14">
    <location>
        <begin position="310"/>
        <end position="337"/>
    </location>
</feature>
<dbReference type="InterPro" id="IPR036236">
    <property type="entry name" value="Znf_C2H2_sf"/>
</dbReference>
<dbReference type="FunFam" id="3.30.160.60:FF:000478">
    <property type="entry name" value="Zinc finger protein 133"/>
    <property type="match status" value="1"/>
</dbReference>
<evidence type="ECO:0000313" key="17">
    <source>
        <dbReference type="Proteomes" id="UP000235965"/>
    </source>
</evidence>
<keyword evidence="5 11" id="KW-0863">Zinc-finger</keyword>
<comment type="caution">
    <text evidence="16">The sequence shown here is derived from an EMBL/GenBank/DDBJ whole genome shotgun (WGS) entry which is preliminary data.</text>
</comment>
<organism evidence="16 17">
    <name type="scientific">Cryptotermes secundus</name>
    <dbReference type="NCBI Taxonomy" id="105785"/>
    <lineage>
        <taxon>Eukaryota</taxon>
        <taxon>Metazoa</taxon>
        <taxon>Ecdysozoa</taxon>
        <taxon>Arthropoda</taxon>
        <taxon>Hexapoda</taxon>
        <taxon>Insecta</taxon>
        <taxon>Pterygota</taxon>
        <taxon>Neoptera</taxon>
        <taxon>Polyneoptera</taxon>
        <taxon>Dictyoptera</taxon>
        <taxon>Blattodea</taxon>
        <taxon>Blattoidea</taxon>
        <taxon>Termitoidae</taxon>
        <taxon>Kalotermitidae</taxon>
        <taxon>Cryptotermitinae</taxon>
        <taxon>Cryptotermes</taxon>
    </lineage>
</organism>
<dbReference type="PROSITE" id="PS51915">
    <property type="entry name" value="ZAD"/>
    <property type="match status" value="1"/>
</dbReference>
<dbReference type="Gene3D" id="3.30.160.60">
    <property type="entry name" value="Classic Zinc Finger"/>
    <property type="match status" value="5"/>
</dbReference>
<evidence type="ECO:0000256" key="1">
    <source>
        <dbReference type="ARBA" id="ARBA00004123"/>
    </source>
</evidence>
<keyword evidence="4" id="KW-0677">Repeat</keyword>
<dbReference type="AlphaFoldDB" id="A0A2J7QPQ5"/>
<keyword evidence="3 12" id="KW-0479">Metal-binding</keyword>
<accession>A0A2J7QPQ5</accession>
<evidence type="ECO:0000256" key="2">
    <source>
        <dbReference type="ARBA" id="ARBA00006991"/>
    </source>
</evidence>
<evidence type="ECO:0000256" key="10">
    <source>
        <dbReference type="ARBA" id="ARBA00023242"/>
    </source>
</evidence>
<dbReference type="Pfam" id="PF00096">
    <property type="entry name" value="zf-C2H2"/>
    <property type="match status" value="4"/>
</dbReference>
<evidence type="ECO:0000256" key="5">
    <source>
        <dbReference type="ARBA" id="ARBA00022771"/>
    </source>
</evidence>
<feature type="domain" description="C2H2-type" evidence="14">
    <location>
        <begin position="394"/>
        <end position="421"/>
    </location>
</feature>
<feature type="binding site" evidence="12">
    <location>
        <position position="56"/>
    </location>
    <ligand>
        <name>Zn(2+)</name>
        <dbReference type="ChEBI" id="CHEBI:29105"/>
    </ligand>
</feature>
<proteinExistence type="inferred from homology"/>
<dbReference type="InterPro" id="IPR012934">
    <property type="entry name" value="Znf_AD"/>
</dbReference>
<feature type="compositionally biased region" description="Basic and acidic residues" evidence="13">
    <location>
        <begin position="174"/>
        <end position="205"/>
    </location>
</feature>
<keyword evidence="9" id="KW-0804">Transcription</keyword>
<name>A0A2J7QPQ5_9NEOP</name>
<dbReference type="InterPro" id="IPR013087">
    <property type="entry name" value="Znf_C2H2_type"/>
</dbReference>
<reference evidence="16 17" key="1">
    <citation type="submission" date="2017-12" db="EMBL/GenBank/DDBJ databases">
        <title>Hemimetabolous genomes reveal molecular basis of termite eusociality.</title>
        <authorList>
            <person name="Harrison M.C."/>
            <person name="Jongepier E."/>
            <person name="Robertson H.M."/>
            <person name="Arning N."/>
            <person name="Bitard-Feildel T."/>
            <person name="Chao H."/>
            <person name="Childers C.P."/>
            <person name="Dinh H."/>
            <person name="Doddapaneni H."/>
            <person name="Dugan S."/>
            <person name="Gowin J."/>
            <person name="Greiner C."/>
            <person name="Han Y."/>
            <person name="Hu H."/>
            <person name="Hughes D.S.T."/>
            <person name="Huylmans A.-K."/>
            <person name="Kemena C."/>
            <person name="Kremer L.P.M."/>
            <person name="Lee S.L."/>
            <person name="Lopez-Ezquerra A."/>
            <person name="Mallet L."/>
            <person name="Monroy-Kuhn J.M."/>
            <person name="Moser A."/>
            <person name="Murali S.C."/>
            <person name="Muzny D.M."/>
            <person name="Otani S."/>
            <person name="Piulachs M.-D."/>
            <person name="Poelchau M."/>
            <person name="Qu J."/>
            <person name="Schaub F."/>
            <person name="Wada-Katsumata A."/>
            <person name="Worley K.C."/>
            <person name="Xie Q."/>
            <person name="Ylla G."/>
            <person name="Poulsen M."/>
            <person name="Gibbs R.A."/>
            <person name="Schal C."/>
            <person name="Richards S."/>
            <person name="Belles X."/>
            <person name="Korb J."/>
            <person name="Bornberg-Bauer E."/>
        </authorList>
    </citation>
    <scope>NUCLEOTIDE SEQUENCE [LARGE SCALE GENOMIC DNA]</scope>
    <source>
        <tissue evidence="16">Whole body</tissue>
    </source>
</reference>
<dbReference type="FunFam" id="3.30.160.60:FF:001370">
    <property type="entry name" value="Zinc finger protein"/>
    <property type="match status" value="1"/>
</dbReference>
<dbReference type="SMART" id="SM00355">
    <property type="entry name" value="ZnF_C2H2"/>
    <property type="match status" value="5"/>
</dbReference>
<dbReference type="SUPFAM" id="SSF57716">
    <property type="entry name" value="Glucocorticoid receptor-like (DNA-binding domain)"/>
    <property type="match status" value="1"/>
</dbReference>
<keyword evidence="10" id="KW-0539">Nucleus</keyword>
<evidence type="ECO:0000256" key="8">
    <source>
        <dbReference type="ARBA" id="ARBA00023125"/>
    </source>
</evidence>
<keyword evidence="7" id="KW-0805">Transcription regulation</keyword>
<comment type="subcellular location">
    <subcellularLocation>
        <location evidence="1">Nucleus</location>
    </subcellularLocation>
</comment>
<dbReference type="FunCoup" id="A0A2J7QPQ5">
    <property type="interactions" value="7"/>
</dbReference>
<keyword evidence="8" id="KW-0238">DNA-binding</keyword>
<gene>
    <name evidence="16" type="ORF">B7P43_G09936</name>
</gene>
<evidence type="ECO:0000256" key="9">
    <source>
        <dbReference type="ARBA" id="ARBA00023163"/>
    </source>
</evidence>
<evidence type="ECO:0000256" key="11">
    <source>
        <dbReference type="PROSITE-ProRule" id="PRU00042"/>
    </source>
</evidence>
<dbReference type="Pfam" id="PF07776">
    <property type="entry name" value="zf-AD"/>
    <property type="match status" value="1"/>
</dbReference>
<feature type="domain" description="ZAD" evidence="15">
    <location>
        <begin position="7"/>
        <end position="80"/>
    </location>
</feature>
<dbReference type="GO" id="GO:0008270">
    <property type="term" value="F:zinc ion binding"/>
    <property type="evidence" value="ECO:0007669"/>
    <property type="project" value="UniProtKB-UniRule"/>
</dbReference>
<protein>
    <submittedName>
        <fullName evidence="16">Uncharacterized protein</fullName>
    </submittedName>
</protein>
<feature type="domain" description="C2H2-type" evidence="14">
    <location>
        <begin position="366"/>
        <end position="393"/>
    </location>
</feature>
<dbReference type="GO" id="GO:0003690">
    <property type="term" value="F:double-stranded DNA binding"/>
    <property type="evidence" value="ECO:0007669"/>
    <property type="project" value="UniProtKB-ARBA"/>
</dbReference>